<dbReference type="STRING" id="1246637.MTBBW1_2470003"/>
<feature type="compositionally biased region" description="Basic and acidic residues" evidence="1">
    <location>
        <begin position="53"/>
        <end position="62"/>
    </location>
</feature>
<feature type="compositionally biased region" description="Low complexity" evidence="1">
    <location>
        <begin position="85"/>
        <end position="102"/>
    </location>
</feature>
<dbReference type="InterPro" id="IPR037150">
    <property type="entry name" value="H-NS_C_dom_sf"/>
</dbReference>
<evidence type="ECO:0000259" key="2">
    <source>
        <dbReference type="SMART" id="SM00528"/>
    </source>
</evidence>
<dbReference type="InterPro" id="IPR027444">
    <property type="entry name" value="H-NS_C_dom"/>
</dbReference>
<protein>
    <recommendedName>
        <fullName evidence="2">DNA-binding protein H-NS-like C-terminal domain-containing protein</fullName>
    </recommendedName>
</protein>
<feature type="domain" description="DNA-binding protein H-NS-like C-terminal" evidence="2">
    <location>
        <begin position="28"/>
        <end position="73"/>
    </location>
</feature>
<reference evidence="3 4" key="1">
    <citation type="submission" date="2017-03" db="EMBL/GenBank/DDBJ databases">
        <authorList>
            <person name="Afonso C.L."/>
            <person name="Miller P.J."/>
            <person name="Scott M.A."/>
            <person name="Spackman E."/>
            <person name="Goraichik I."/>
            <person name="Dimitrov K.M."/>
            <person name="Suarez D.L."/>
            <person name="Swayne D.E."/>
        </authorList>
    </citation>
    <scope>NUCLEOTIDE SEQUENCE [LARGE SCALE GENOMIC DNA]</scope>
    <source>
        <strain evidence="3">PRJEB14757</strain>
    </source>
</reference>
<dbReference type="GO" id="GO:0003677">
    <property type="term" value="F:DNA binding"/>
    <property type="evidence" value="ECO:0007669"/>
    <property type="project" value="InterPro"/>
</dbReference>
<dbReference type="SUPFAM" id="SSF81273">
    <property type="entry name" value="H-NS histone-like proteins"/>
    <property type="match status" value="1"/>
</dbReference>
<keyword evidence="4" id="KW-1185">Reference proteome</keyword>
<evidence type="ECO:0000313" key="3">
    <source>
        <dbReference type="EMBL" id="SLM30816.1"/>
    </source>
</evidence>
<feature type="region of interest" description="Disordered" evidence="1">
    <location>
        <begin position="16"/>
        <end position="36"/>
    </location>
</feature>
<dbReference type="AlphaFoldDB" id="A0A1W1HEF7"/>
<sequence length="110" mass="12808">MKTSNLDIDEVINEIQMKNKSSNTNNQNTTKNKKHPIYRSLINKEKTWSGVGRKPEWFKKENNNGTTIEELKIKNQDENKKSNENNEPPTKTNTTKNNPTKNLEFENDNS</sequence>
<dbReference type="Gene3D" id="4.10.430.10">
    <property type="entry name" value="Histone-like protein H-NS, C-terminal domain"/>
    <property type="match status" value="1"/>
</dbReference>
<dbReference type="SMART" id="SM00528">
    <property type="entry name" value="HNS"/>
    <property type="match status" value="1"/>
</dbReference>
<feature type="region of interest" description="Disordered" evidence="1">
    <location>
        <begin position="53"/>
        <end position="110"/>
    </location>
</feature>
<dbReference type="Proteomes" id="UP000191931">
    <property type="component" value="Unassembled WGS sequence"/>
</dbReference>
<organism evidence="3 4">
    <name type="scientific">Desulfamplus magnetovallimortis</name>
    <dbReference type="NCBI Taxonomy" id="1246637"/>
    <lineage>
        <taxon>Bacteria</taxon>
        <taxon>Pseudomonadati</taxon>
        <taxon>Thermodesulfobacteriota</taxon>
        <taxon>Desulfobacteria</taxon>
        <taxon>Desulfobacterales</taxon>
        <taxon>Desulfobacteraceae</taxon>
        <taxon>Desulfamplus</taxon>
    </lineage>
</organism>
<evidence type="ECO:0000313" key="4">
    <source>
        <dbReference type="Proteomes" id="UP000191931"/>
    </source>
</evidence>
<accession>A0A1W1HEF7</accession>
<feature type="compositionally biased region" description="Basic and acidic residues" evidence="1">
    <location>
        <begin position="69"/>
        <end position="84"/>
    </location>
</feature>
<name>A0A1W1HEF7_9BACT</name>
<gene>
    <name evidence="3" type="ORF">MTBBW1_2470003</name>
</gene>
<feature type="compositionally biased region" description="Low complexity" evidence="1">
    <location>
        <begin position="18"/>
        <end position="30"/>
    </location>
</feature>
<dbReference type="EMBL" id="FWEV01000165">
    <property type="protein sequence ID" value="SLM30816.1"/>
    <property type="molecule type" value="Genomic_DNA"/>
</dbReference>
<dbReference type="Pfam" id="PF00816">
    <property type="entry name" value="Histone_HNS"/>
    <property type="match status" value="1"/>
</dbReference>
<proteinExistence type="predicted"/>
<evidence type="ECO:0000256" key="1">
    <source>
        <dbReference type="SAM" id="MobiDB-lite"/>
    </source>
</evidence>